<protein>
    <submittedName>
        <fullName evidence="4">Porin family protein</fullName>
    </submittedName>
</protein>
<accession>A0A2K8MJT3</accession>
<dbReference type="RefSeq" id="WP_100283917.1">
    <property type="nucleotide sequence ID" value="NZ_CP024923.1"/>
</dbReference>
<evidence type="ECO:0000313" key="5">
    <source>
        <dbReference type="Proteomes" id="UP000229081"/>
    </source>
</evidence>
<dbReference type="OrthoDB" id="8222426at2"/>
<gene>
    <name evidence="4" type="ORF">CVN68_20990</name>
</gene>
<dbReference type="InterPro" id="IPR011250">
    <property type="entry name" value="OMP/PagP_B-barrel"/>
</dbReference>
<organism evidence="4 5">
    <name type="scientific">Sphingomonas psychrotolerans</name>
    <dbReference type="NCBI Taxonomy" id="1327635"/>
    <lineage>
        <taxon>Bacteria</taxon>
        <taxon>Pseudomonadati</taxon>
        <taxon>Pseudomonadota</taxon>
        <taxon>Alphaproteobacteria</taxon>
        <taxon>Sphingomonadales</taxon>
        <taxon>Sphingomonadaceae</taxon>
        <taxon>Sphingomonas</taxon>
    </lineage>
</organism>
<dbReference type="KEGG" id="sphc:CVN68_20990"/>
<proteinExistence type="predicted"/>
<feature type="chain" id="PRO_5014978899" evidence="2">
    <location>
        <begin position="21"/>
        <end position="172"/>
    </location>
</feature>
<dbReference type="AlphaFoldDB" id="A0A2K8MJT3"/>
<name>A0A2K8MJT3_9SPHN</name>
<dbReference type="Gene3D" id="2.40.160.20">
    <property type="match status" value="1"/>
</dbReference>
<evidence type="ECO:0000259" key="3">
    <source>
        <dbReference type="Pfam" id="PF13505"/>
    </source>
</evidence>
<evidence type="ECO:0000256" key="2">
    <source>
        <dbReference type="SAM" id="SignalP"/>
    </source>
</evidence>
<dbReference type="InterPro" id="IPR027385">
    <property type="entry name" value="Beta-barrel_OMP"/>
</dbReference>
<evidence type="ECO:0000313" key="4">
    <source>
        <dbReference type="EMBL" id="ATY34127.1"/>
    </source>
</evidence>
<dbReference type="SUPFAM" id="SSF56925">
    <property type="entry name" value="OMPA-like"/>
    <property type="match status" value="1"/>
</dbReference>
<dbReference type="Proteomes" id="UP000229081">
    <property type="component" value="Chromosome"/>
</dbReference>
<evidence type="ECO:0000256" key="1">
    <source>
        <dbReference type="ARBA" id="ARBA00022729"/>
    </source>
</evidence>
<dbReference type="EMBL" id="CP024923">
    <property type="protein sequence ID" value="ATY34127.1"/>
    <property type="molecule type" value="Genomic_DNA"/>
</dbReference>
<feature type="signal peptide" evidence="2">
    <location>
        <begin position="1"/>
        <end position="20"/>
    </location>
</feature>
<dbReference type="Pfam" id="PF13505">
    <property type="entry name" value="OMP_b-brl"/>
    <property type="match status" value="1"/>
</dbReference>
<reference evidence="4 5" key="1">
    <citation type="submission" date="2017-11" db="EMBL/GenBank/DDBJ databases">
        <title>Complete genome sequence of Sphingomonas sp. Strain Cra20, a psychrotolerant potential plant growth promoting rhizobacteria.</title>
        <authorList>
            <person name="Luo Y."/>
        </authorList>
    </citation>
    <scope>NUCLEOTIDE SEQUENCE [LARGE SCALE GENOMIC DNA]</scope>
    <source>
        <strain evidence="4 5">Cra20</strain>
    </source>
</reference>
<feature type="domain" description="Outer membrane protein beta-barrel" evidence="3">
    <location>
        <begin position="7"/>
        <end position="172"/>
    </location>
</feature>
<keyword evidence="5" id="KW-1185">Reference proteome</keyword>
<keyword evidence="1 2" id="KW-0732">Signal</keyword>
<sequence>MRLFAVSALALATLATPAFAQEATSTFTGPRAEVVAGWDHVGSSGEGASGFTYGGALGYDAQIGSAVIGAEAEITGSTTEEDGASAGRDLYVGGRIGFVALPNTLLYAKGGLTNARVNIDGLGSVNTDGYRFGGGVEHNFGRFYGKVEYRYSRYEEIDLNRDQVMAGLGIRF</sequence>